<evidence type="ECO:0000256" key="1">
    <source>
        <dbReference type="SAM" id="MobiDB-lite"/>
    </source>
</evidence>
<dbReference type="Proteomes" id="UP001372338">
    <property type="component" value="Unassembled WGS sequence"/>
</dbReference>
<evidence type="ECO:0000313" key="3">
    <source>
        <dbReference type="Proteomes" id="UP001372338"/>
    </source>
</evidence>
<gene>
    <name evidence="2" type="ORF">RIF29_15738</name>
</gene>
<comment type="caution">
    <text evidence="2">The sequence shown here is derived from an EMBL/GenBank/DDBJ whole genome shotgun (WGS) entry which is preliminary data.</text>
</comment>
<accession>A0AAN9ICV5</accession>
<proteinExistence type="predicted"/>
<sequence length="409" mass="45796">MVNRPKYDRKSSLKVRSGATAKPIHGVFQPHQISQKPLAWKEALCGNDHEEWKGIEFHTAKEDQMDLEDCFVGSFERLSMHRASKIFSLRKDSSLLIPKERFVWVLLLVVPLHAWKEDLFRLLVETSGVFVKTDAASLKKERMDRVRVLISTSFLSKIDSSVKVRIDDLVMEIRILEDRWGEEGWMPETGVGKINEGSCGADVNPEQKTLGIIRETNVFLKKDGIGHSLNIESSKFEKVSDIREVEPSLQALGDTRTKRKSESKRNGPFKDSTFEVEGVSGSNKSSRGVIPIPSESNHFKSVPNRSNRRNQIRLSTVSESSRIGNGEFSSSANEVDSVPPSSIRPNEVSPISRGGHVRVDAERLWGIGKQLEVTFLGDDAVMTDALKDMEAKDELLAARSNHGFDVGNQ</sequence>
<protein>
    <recommendedName>
        <fullName evidence="4">DUF4283 domain-containing protein</fullName>
    </recommendedName>
</protein>
<name>A0AAN9ICV5_CROPI</name>
<dbReference type="EMBL" id="JAYWIO010000003">
    <property type="protein sequence ID" value="KAK7274642.1"/>
    <property type="molecule type" value="Genomic_DNA"/>
</dbReference>
<feature type="compositionally biased region" description="Polar residues" evidence="1">
    <location>
        <begin position="312"/>
        <end position="344"/>
    </location>
</feature>
<evidence type="ECO:0000313" key="2">
    <source>
        <dbReference type="EMBL" id="KAK7274642.1"/>
    </source>
</evidence>
<reference evidence="2 3" key="1">
    <citation type="submission" date="2024-01" db="EMBL/GenBank/DDBJ databases">
        <title>The genomes of 5 underutilized Papilionoideae crops provide insights into root nodulation and disease resistanc.</title>
        <authorList>
            <person name="Yuan L."/>
        </authorList>
    </citation>
    <scope>NUCLEOTIDE SEQUENCE [LARGE SCALE GENOMIC DNA]</scope>
    <source>
        <strain evidence="2">ZHUSHIDOU_FW_LH</strain>
        <tissue evidence="2">Leaf</tissue>
    </source>
</reference>
<feature type="region of interest" description="Disordered" evidence="1">
    <location>
        <begin position="250"/>
        <end position="349"/>
    </location>
</feature>
<dbReference type="PANTHER" id="PTHR34427:SF5">
    <property type="entry name" value="DUF4283 DOMAIN-CONTAINING PROTEIN"/>
    <property type="match status" value="1"/>
</dbReference>
<dbReference type="PANTHER" id="PTHR34427">
    <property type="entry name" value="DUF4283 DOMAIN PROTEIN"/>
    <property type="match status" value="1"/>
</dbReference>
<dbReference type="AlphaFoldDB" id="A0AAN9ICV5"/>
<keyword evidence="3" id="KW-1185">Reference proteome</keyword>
<evidence type="ECO:0008006" key="4">
    <source>
        <dbReference type="Google" id="ProtNLM"/>
    </source>
</evidence>
<organism evidence="2 3">
    <name type="scientific">Crotalaria pallida</name>
    <name type="common">Smooth rattlebox</name>
    <name type="synonym">Crotalaria striata</name>
    <dbReference type="NCBI Taxonomy" id="3830"/>
    <lineage>
        <taxon>Eukaryota</taxon>
        <taxon>Viridiplantae</taxon>
        <taxon>Streptophyta</taxon>
        <taxon>Embryophyta</taxon>
        <taxon>Tracheophyta</taxon>
        <taxon>Spermatophyta</taxon>
        <taxon>Magnoliopsida</taxon>
        <taxon>eudicotyledons</taxon>
        <taxon>Gunneridae</taxon>
        <taxon>Pentapetalae</taxon>
        <taxon>rosids</taxon>
        <taxon>fabids</taxon>
        <taxon>Fabales</taxon>
        <taxon>Fabaceae</taxon>
        <taxon>Papilionoideae</taxon>
        <taxon>50 kb inversion clade</taxon>
        <taxon>genistoids sensu lato</taxon>
        <taxon>core genistoids</taxon>
        <taxon>Crotalarieae</taxon>
        <taxon>Crotalaria</taxon>
    </lineage>
</organism>